<dbReference type="Pfam" id="PF00132">
    <property type="entry name" value="Hexapep"/>
    <property type="match status" value="1"/>
</dbReference>
<evidence type="ECO:0000256" key="3">
    <source>
        <dbReference type="ARBA" id="ARBA00023315"/>
    </source>
</evidence>
<dbReference type="PANTHER" id="PTHR23416">
    <property type="entry name" value="SIALIC ACID SYNTHASE-RELATED"/>
    <property type="match status" value="1"/>
</dbReference>
<dbReference type="InterPro" id="IPR051159">
    <property type="entry name" value="Hexapeptide_acetyltransf"/>
</dbReference>
<keyword evidence="3" id="KW-0012">Acyltransferase</keyword>
<proteinExistence type="predicted"/>
<protein>
    <submittedName>
        <fullName evidence="4">Acetyltransferase-like isoleucine patch superfamily enzyme</fullName>
    </submittedName>
</protein>
<evidence type="ECO:0000256" key="1">
    <source>
        <dbReference type="ARBA" id="ARBA00022679"/>
    </source>
</evidence>
<evidence type="ECO:0000313" key="4">
    <source>
        <dbReference type="EMBL" id="MDR6204033.1"/>
    </source>
</evidence>
<sequence>MDLRSILKRSSLKGLLYSLVKPRTVQCTGRPIVDGYFPDFAGKGRVTLGENCCFRSFRLRQQFTVLQDAVLEVGDNALFNDGVVLCAAKSIKIGHSVKVADMVYIYDTHFHQVCPDEPLTEASVSIGNNVWIGANSMVLAGASIGDHSVIAAGSIVTGAIPPRSLAGGIPARVIKTFEAPDDWVRS</sequence>
<dbReference type="AlphaFoldDB" id="A0ABD5CGG4"/>
<evidence type="ECO:0000256" key="2">
    <source>
        <dbReference type="ARBA" id="ARBA00022737"/>
    </source>
</evidence>
<accession>A0ABD5CGG4</accession>
<organism evidence="4 5">
    <name type="scientific">Paraburkholderia graminis</name>
    <dbReference type="NCBI Taxonomy" id="60548"/>
    <lineage>
        <taxon>Bacteria</taxon>
        <taxon>Pseudomonadati</taxon>
        <taxon>Pseudomonadota</taxon>
        <taxon>Betaproteobacteria</taxon>
        <taxon>Burkholderiales</taxon>
        <taxon>Burkholderiaceae</taxon>
        <taxon>Paraburkholderia</taxon>
    </lineage>
</organism>
<dbReference type="InterPro" id="IPR018357">
    <property type="entry name" value="Hexapep_transf_CS"/>
</dbReference>
<comment type="caution">
    <text evidence="4">The sequence shown here is derived from an EMBL/GenBank/DDBJ whole genome shotgun (WGS) entry which is preliminary data.</text>
</comment>
<reference evidence="4 5" key="1">
    <citation type="submission" date="2023-08" db="EMBL/GenBank/DDBJ databases">
        <title>Genome sequencing of plant associated microbes to promote plant fitness in Sorghum bicolor and Oryza sativa.</title>
        <authorList>
            <person name="Coleman-Derr D."/>
        </authorList>
    </citation>
    <scope>NUCLEOTIDE SEQUENCE [LARGE SCALE GENOMIC DNA]</scope>
    <source>
        <strain evidence="4 5">SLBN-33</strain>
    </source>
</reference>
<dbReference type="InterPro" id="IPR011004">
    <property type="entry name" value="Trimer_LpxA-like_sf"/>
</dbReference>
<dbReference type="CDD" id="cd04647">
    <property type="entry name" value="LbH_MAT_like"/>
    <property type="match status" value="1"/>
</dbReference>
<dbReference type="PROSITE" id="PS00101">
    <property type="entry name" value="HEXAPEP_TRANSFERASES"/>
    <property type="match status" value="1"/>
</dbReference>
<dbReference type="SUPFAM" id="SSF51161">
    <property type="entry name" value="Trimeric LpxA-like enzymes"/>
    <property type="match status" value="1"/>
</dbReference>
<keyword evidence="2" id="KW-0677">Repeat</keyword>
<dbReference type="GO" id="GO:0016746">
    <property type="term" value="F:acyltransferase activity"/>
    <property type="evidence" value="ECO:0007669"/>
    <property type="project" value="UniProtKB-KW"/>
</dbReference>
<dbReference type="InterPro" id="IPR001451">
    <property type="entry name" value="Hexapep"/>
</dbReference>
<gene>
    <name evidence="4" type="ORF">QF025_002753</name>
</gene>
<dbReference type="RefSeq" id="WP_029970717.1">
    <property type="nucleotide sequence ID" value="NZ_ATXV01000012.1"/>
</dbReference>
<evidence type="ECO:0000313" key="5">
    <source>
        <dbReference type="Proteomes" id="UP001245184"/>
    </source>
</evidence>
<dbReference type="Gene3D" id="2.160.10.10">
    <property type="entry name" value="Hexapeptide repeat proteins"/>
    <property type="match status" value="1"/>
</dbReference>
<keyword evidence="1" id="KW-0808">Transferase</keyword>
<dbReference type="Proteomes" id="UP001245184">
    <property type="component" value="Unassembled WGS sequence"/>
</dbReference>
<name>A0ABD5CGG4_9BURK</name>
<dbReference type="EMBL" id="JAVIZN010000002">
    <property type="protein sequence ID" value="MDR6204033.1"/>
    <property type="molecule type" value="Genomic_DNA"/>
</dbReference>